<feature type="domain" description="Protein kinase" evidence="2">
    <location>
        <begin position="306"/>
        <end position="698"/>
    </location>
</feature>
<protein>
    <recommendedName>
        <fullName evidence="2">Protein kinase domain-containing protein</fullName>
    </recommendedName>
</protein>
<proteinExistence type="predicted"/>
<dbReference type="InterPro" id="IPR000719">
    <property type="entry name" value="Prot_kinase_dom"/>
</dbReference>
<reference evidence="3 4" key="1">
    <citation type="submission" date="2024-01" db="EMBL/GenBank/DDBJ databases">
        <title>A draft genome for the cacao thread blight pathogen Marasmiellus scandens.</title>
        <authorList>
            <person name="Baruah I.K."/>
            <person name="Leung J."/>
            <person name="Bukari Y."/>
            <person name="Amoako-Attah I."/>
            <person name="Meinhardt L.W."/>
            <person name="Bailey B.A."/>
            <person name="Cohen S.P."/>
        </authorList>
    </citation>
    <scope>NUCLEOTIDE SEQUENCE [LARGE SCALE GENOMIC DNA]</scope>
    <source>
        <strain evidence="3 4">GH-19</strain>
    </source>
</reference>
<evidence type="ECO:0000256" key="1">
    <source>
        <dbReference type="SAM" id="MobiDB-lite"/>
    </source>
</evidence>
<evidence type="ECO:0000313" key="4">
    <source>
        <dbReference type="Proteomes" id="UP001498398"/>
    </source>
</evidence>
<name>A0ABR1IKB0_9AGAR</name>
<accession>A0ABR1IKB0</accession>
<dbReference type="InterPro" id="IPR011009">
    <property type="entry name" value="Kinase-like_dom_sf"/>
</dbReference>
<dbReference type="Pfam" id="PF17667">
    <property type="entry name" value="Pkinase_fungal"/>
    <property type="match status" value="1"/>
</dbReference>
<dbReference type="PANTHER" id="PTHR38248:SF2">
    <property type="entry name" value="FUNK1 11"/>
    <property type="match status" value="1"/>
</dbReference>
<dbReference type="PROSITE" id="PS50011">
    <property type="entry name" value="PROTEIN_KINASE_DOM"/>
    <property type="match status" value="1"/>
</dbReference>
<feature type="region of interest" description="Disordered" evidence="1">
    <location>
        <begin position="1"/>
        <end position="35"/>
    </location>
</feature>
<evidence type="ECO:0000313" key="3">
    <source>
        <dbReference type="EMBL" id="KAK7433989.1"/>
    </source>
</evidence>
<dbReference type="InterPro" id="IPR040976">
    <property type="entry name" value="Pkinase_fungal"/>
</dbReference>
<dbReference type="EMBL" id="JBANRG010000134">
    <property type="protein sequence ID" value="KAK7433989.1"/>
    <property type="molecule type" value="Genomic_DNA"/>
</dbReference>
<sequence>MSDNQGSVIGHTERSKTVNSTETPQKPPRMSSATFRQGDLASKRLALIDDLGNAAYLCRLCDFLTHYLPPLPEGVNVCDIIEKLLQDDKLTNDGFFKALDKKPSESVNLTGNRVFVKLRDVFQDIMDTTMGLWPKLKQNYDFKLNPDMTPGSDHHSSTKPDAYWVYIGVNELDNEEIDWYDICFPAEFKKKDHDDDIGKVLLNMQQIMSLDPRRRSTYGLTVGDTKARFWFCCRGLLLATEGFNFMQDLHTVVHMFVSVAFADEVQLGWDPTIRLNEAETAERSHRVYDIDFDGKTYTTEAILAEHSAEGLLGRGTRVWRVKEKGSSNESKSFVLKDAWINTNDDTAQKGDDGTVRGRLSEEQIYNEIKKDIENLPDRVRALELFKRHVMMPRSRVVRVLQDGREQDDNTFRLLLRGCTTFLDLKKVVILNKRKQLTDPKSQSIGTSAVSLPTDSQRRLGFGAPARPARSKRHERNLYDQIATTLYDETSLMNIFKALGDTVKVLKVIHAAGWVHRDISVNNLYWSQDGFGLLSDLEYAKRKIDAVVHDDVRTGTIQFIASEVACCGYLFFKPSRGTRQKKTTFSHNDLHDLESLFWLLLWVILYREDSANLLDRRLWPARENNMSQLFPPTFIDRQRFLNLADVHLYISPSLEPAADVAADIGVVLFDSYTHAEQKLPDVPQVEESQADFPKAHDMFLQELENEERCSRIVGIKLSKVQL</sequence>
<gene>
    <name evidence="3" type="ORF">VKT23_020453</name>
</gene>
<dbReference type="PANTHER" id="PTHR38248">
    <property type="entry name" value="FUNK1 6"/>
    <property type="match status" value="1"/>
</dbReference>
<dbReference type="Proteomes" id="UP001498398">
    <property type="component" value="Unassembled WGS sequence"/>
</dbReference>
<keyword evidence="4" id="KW-1185">Reference proteome</keyword>
<organism evidence="3 4">
    <name type="scientific">Marasmiellus scandens</name>
    <dbReference type="NCBI Taxonomy" id="2682957"/>
    <lineage>
        <taxon>Eukaryota</taxon>
        <taxon>Fungi</taxon>
        <taxon>Dikarya</taxon>
        <taxon>Basidiomycota</taxon>
        <taxon>Agaricomycotina</taxon>
        <taxon>Agaricomycetes</taxon>
        <taxon>Agaricomycetidae</taxon>
        <taxon>Agaricales</taxon>
        <taxon>Marasmiineae</taxon>
        <taxon>Omphalotaceae</taxon>
        <taxon>Marasmiellus</taxon>
    </lineage>
</organism>
<evidence type="ECO:0000259" key="2">
    <source>
        <dbReference type="PROSITE" id="PS50011"/>
    </source>
</evidence>
<comment type="caution">
    <text evidence="3">The sequence shown here is derived from an EMBL/GenBank/DDBJ whole genome shotgun (WGS) entry which is preliminary data.</text>
</comment>
<dbReference type="Gene3D" id="1.10.510.10">
    <property type="entry name" value="Transferase(Phosphotransferase) domain 1"/>
    <property type="match status" value="1"/>
</dbReference>
<dbReference type="SUPFAM" id="SSF56112">
    <property type="entry name" value="Protein kinase-like (PK-like)"/>
    <property type="match status" value="1"/>
</dbReference>